<keyword evidence="3" id="KW-1003">Cell membrane</keyword>
<evidence type="ECO:0000256" key="7">
    <source>
        <dbReference type="SAM" id="Phobius"/>
    </source>
</evidence>
<dbReference type="Proteomes" id="UP000515806">
    <property type="component" value="Chromosome"/>
</dbReference>
<dbReference type="Pfam" id="PF07681">
    <property type="entry name" value="DoxX"/>
    <property type="match status" value="1"/>
</dbReference>
<dbReference type="PANTHER" id="PTHR33452">
    <property type="entry name" value="OXIDOREDUCTASE CATD-RELATED"/>
    <property type="match status" value="1"/>
</dbReference>
<evidence type="ECO:0000256" key="5">
    <source>
        <dbReference type="ARBA" id="ARBA00022989"/>
    </source>
</evidence>
<dbReference type="RefSeq" id="WP_187591208.1">
    <property type="nucleotide sequence ID" value="NZ_CP060723.1"/>
</dbReference>
<dbReference type="AlphaFoldDB" id="A0A7G9QAW1"/>
<protein>
    <submittedName>
        <fullName evidence="8">DoxX family protein</fullName>
    </submittedName>
</protein>
<dbReference type="KEGG" id="proe:H9L23_15175"/>
<keyword evidence="5 7" id="KW-1133">Transmembrane helix</keyword>
<comment type="similarity">
    <text evidence="2">Belongs to the DoxX family.</text>
</comment>
<feature type="transmembrane region" description="Helical" evidence="7">
    <location>
        <begin position="12"/>
        <end position="30"/>
    </location>
</feature>
<keyword evidence="4 7" id="KW-0812">Transmembrane</keyword>
<keyword evidence="6 7" id="KW-0472">Membrane</keyword>
<feature type="transmembrane region" description="Helical" evidence="7">
    <location>
        <begin position="108"/>
        <end position="126"/>
    </location>
</feature>
<gene>
    <name evidence="8" type="ORF">H9L23_15175</name>
</gene>
<evidence type="ECO:0000256" key="4">
    <source>
        <dbReference type="ARBA" id="ARBA00022692"/>
    </source>
</evidence>
<dbReference type="GO" id="GO:0005886">
    <property type="term" value="C:plasma membrane"/>
    <property type="evidence" value="ECO:0007669"/>
    <property type="project" value="UniProtKB-SubCell"/>
</dbReference>
<evidence type="ECO:0000256" key="6">
    <source>
        <dbReference type="ARBA" id="ARBA00023136"/>
    </source>
</evidence>
<feature type="transmembrane region" description="Helical" evidence="7">
    <location>
        <begin position="77"/>
        <end position="96"/>
    </location>
</feature>
<evidence type="ECO:0000256" key="2">
    <source>
        <dbReference type="ARBA" id="ARBA00006679"/>
    </source>
</evidence>
<proteinExistence type="inferred from homology"/>
<dbReference type="InterPro" id="IPR032808">
    <property type="entry name" value="DoxX"/>
</dbReference>
<reference evidence="8 9" key="1">
    <citation type="submission" date="2020-08" db="EMBL/GenBank/DDBJ databases">
        <title>Genome sequence of Pedobacter roseus KACC 11594T.</title>
        <authorList>
            <person name="Hyun D.-W."/>
            <person name="Bae J.-W."/>
        </authorList>
    </citation>
    <scope>NUCLEOTIDE SEQUENCE [LARGE SCALE GENOMIC DNA]</scope>
    <source>
        <strain evidence="8 9">KACC 11594</strain>
    </source>
</reference>
<accession>A0A7G9QAW1</accession>
<evidence type="ECO:0000313" key="8">
    <source>
        <dbReference type="EMBL" id="QNN40486.1"/>
    </source>
</evidence>
<dbReference type="InterPro" id="IPR051907">
    <property type="entry name" value="DoxX-like_oxidoreductase"/>
</dbReference>
<sequence>MNTKNFKIGYVILRLTIAIILLSHSVLGIFDGEINDFGNFYLNKVGFAPFGVVIAWTIKLSHIVCAVLLVINKYIRLACFATIFVLIMGIIMVHFKEGWFVVGGGRNGIEYNFVLICVLAAIMFFNSGSTQKSEEKCVNLYHQKHHPRPVQNRAIQMK</sequence>
<feature type="transmembrane region" description="Helical" evidence="7">
    <location>
        <begin position="50"/>
        <end position="70"/>
    </location>
</feature>
<dbReference type="EMBL" id="CP060723">
    <property type="protein sequence ID" value="QNN40486.1"/>
    <property type="molecule type" value="Genomic_DNA"/>
</dbReference>
<keyword evidence="9" id="KW-1185">Reference proteome</keyword>
<evidence type="ECO:0000256" key="1">
    <source>
        <dbReference type="ARBA" id="ARBA00004651"/>
    </source>
</evidence>
<comment type="subcellular location">
    <subcellularLocation>
        <location evidence="1">Cell membrane</location>
        <topology evidence="1">Multi-pass membrane protein</topology>
    </subcellularLocation>
</comment>
<dbReference type="PANTHER" id="PTHR33452:SF1">
    <property type="entry name" value="INNER MEMBRANE PROTEIN YPHA-RELATED"/>
    <property type="match status" value="1"/>
</dbReference>
<organism evidence="8 9">
    <name type="scientific">Pedobacter roseus</name>
    <dbReference type="NCBI Taxonomy" id="336820"/>
    <lineage>
        <taxon>Bacteria</taxon>
        <taxon>Pseudomonadati</taxon>
        <taxon>Bacteroidota</taxon>
        <taxon>Sphingobacteriia</taxon>
        <taxon>Sphingobacteriales</taxon>
        <taxon>Sphingobacteriaceae</taxon>
        <taxon>Pedobacter</taxon>
    </lineage>
</organism>
<evidence type="ECO:0000256" key="3">
    <source>
        <dbReference type="ARBA" id="ARBA00022475"/>
    </source>
</evidence>
<name>A0A7G9QAW1_9SPHI</name>
<evidence type="ECO:0000313" key="9">
    <source>
        <dbReference type="Proteomes" id="UP000515806"/>
    </source>
</evidence>